<evidence type="ECO:0000256" key="4">
    <source>
        <dbReference type="PROSITE-ProRule" id="PRU00335"/>
    </source>
</evidence>
<dbReference type="EMBL" id="WESC01000002">
    <property type="protein sequence ID" value="KAB7742294.1"/>
    <property type="molecule type" value="Genomic_DNA"/>
</dbReference>
<dbReference type="GO" id="GO:0003700">
    <property type="term" value="F:DNA-binding transcription factor activity"/>
    <property type="evidence" value="ECO:0007669"/>
    <property type="project" value="TreeGrafter"/>
</dbReference>
<keyword evidence="2 4" id="KW-0238">DNA-binding</keyword>
<dbReference type="RefSeq" id="WP_152214716.1">
    <property type="nucleotide sequence ID" value="NZ_JBAQYD010000340.1"/>
</dbReference>
<dbReference type="InterPro" id="IPR009057">
    <property type="entry name" value="Homeodomain-like_sf"/>
</dbReference>
<dbReference type="GO" id="GO:0000976">
    <property type="term" value="F:transcription cis-regulatory region binding"/>
    <property type="evidence" value="ECO:0007669"/>
    <property type="project" value="TreeGrafter"/>
</dbReference>
<dbReference type="AlphaFoldDB" id="A0A6N6VMN4"/>
<dbReference type="Pfam" id="PF17935">
    <property type="entry name" value="TetR_C_27"/>
    <property type="match status" value="1"/>
</dbReference>
<dbReference type="SUPFAM" id="SSF48498">
    <property type="entry name" value="Tetracyclin repressor-like, C-terminal domain"/>
    <property type="match status" value="1"/>
</dbReference>
<reference evidence="6 7" key="1">
    <citation type="submission" date="2019-09" db="EMBL/GenBank/DDBJ databases">
        <title>Parvibaculum sedimenti sp. nov., isolated from sediment.</title>
        <authorList>
            <person name="Wang Y."/>
        </authorList>
    </citation>
    <scope>NUCLEOTIDE SEQUENCE [LARGE SCALE GENOMIC DNA]</scope>
    <source>
        <strain evidence="6 7">HXT-9</strain>
    </source>
</reference>
<protein>
    <submittedName>
        <fullName evidence="6">TetR family transcriptional regulator</fullName>
    </submittedName>
</protein>
<keyword evidence="7" id="KW-1185">Reference proteome</keyword>
<dbReference type="SUPFAM" id="SSF46689">
    <property type="entry name" value="Homeodomain-like"/>
    <property type="match status" value="1"/>
</dbReference>
<feature type="DNA-binding region" description="H-T-H motif" evidence="4">
    <location>
        <begin position="28"/>
        <end position="47"/>
    </location>
</feature>
<keyword evidence="3" id="KW-0804">Transcription</keyword>
<dbReference type="Proteomes" id="UP000468901">
    <property type="component" value="Unassembled WGS sequence"/>
</dbReference>
<evidence type="ECO:0000313" key="7">
    <source>
        <dbReference type="Proteomes" id="UP000468901"/>
    </source>
</evidence>
<gene>
    <name evidence="6" type="ORF">F2P47_03260</name>
</gene>
<evidence type="ECO:0000313" key="6">
    <source>
        <dbReference type="EMBL" id="KAB7742294.1"/>
    </source>
</evidence>
<evidence type="ECO:0000256" key="1">
    <source>
        <dbReference type="ARBA" id="ARBA00023015"/>
    </source>
</evidence>
<sequence length="208" mass="23596">MNAPDNTRQKIIDAARKRFAHYGYGKTTMADLAVDCAMSAGNLYRYFASKLDIAEEIARAASVRTVGQLSRILTRPGRSASERLHDFLFEDLRETFHALERDPKLVEMAQIITSERPEFHNEGLAREREVLRRIVEYGNASGEFSVADPEFISEMIQSATLKFSYPQLFTRLPLDKLERELEGVYQLIVGSLRAGVSMIDPHRDVVEA</sequence>
<keyword evidence="1" id="KW-0805">Transcription regulation</keyword>
<dbReference type="Gene3D" id="1.10.357.10">
    <property type="entry name" value="Tetracycline Repressor, domain 2"/>
    <property type="match status" value="1"/>
</dbReference>
<organism evidence="6 7">
    <name type="scientific">Parvibaculum sedimenti</name>
    <dbReference type="NCBI Taxonomy" id="2608632"/>
    <lineage>
        <taxon>Bacteria</taxon>
        <taxon>Pseudomonadati</taxon>
        <taxon>Pseudomonadota</taxon>
        <taxon>Alphaproteobacteria</taxon>
        <taxon>Hyphomicrobiales</taxon>
        <taxon>Parvibaculaceae</taxon>
        <taxon>Parvibaculum</taxon>
    </lineage>
</organism>
<evidence type="ECO:0000259" key="5">
    <source>
        <dbReference type="PROSITE" id="PS50977"/>
    </source>
</evidence>
<evidence type="ECO:0000256" key="2">
    <source>
        <dbReference type="ARBA" id="ARBA00023125"/>
    </source>
</evidence>
<proteinExistence type="predicted"/>
<dbReference type="InterPro" id="IPR050109">
    <property type="entry name" value="HTH-type_TetR-like_transc_reg"/>
</dbReference>
<dbReference type="InterPro" id="IPR001647">
    <property type="entry name" value="HTH_TetR"/>
</dbReference>
<dbReference type="Pfam" id="PF00440">
    <property type="entry name" value="TetR_N"/>
    <property type="match status" value="1"/>
</dbReference>
<evidence type="ECO:0000256" key="3">
    <source>
        <dbReference type="ARBA" id="ARBA00023163"/>
    </source>
</evidence>
<comment type="caution">
    <text evidence="6">The sequence shown here is derived from an EMBL/GenBank/DDBJ whole genome shotgun (WGS) entry which is preliminary data.</text>
</comment>
<name>A0A6N6VMN4_9HYPH</name>
<dbReference type="PRINTS" id="PR00455">
    <property type="entry name" value="HTHTETR"/>
</dbReference>
<dbReference type="PROSITE" id="PS50977">
    <property type="entry name" value="HTH_TETR_2"/>
    <property type="match status" value="1"/>
</dbReference>
<dbReference type="PANTHER" id="PTHR30055">
    <property type="entry name" value="HTH-TYPE TRANSCRIPTIONAL REGULATOR RUTR"/>
    <property type="match status" value="1"/>
</dbReference>
<feature type="domain" description="HTH tetR-type" evidence="5">
    <location>
        <begin position="5"/>
        <end position="65"/>
    </location>
</feature>
<dbReference type="InterPro" id="IPR036271">
    <property type="entry name" value="Tet_transcr_reg_TetR-rel_C_sf"/>
</dbReference>
<dbReference type="InterPro" id="IPR041478">
    <property type="entry name" value="TetR_C_27"/>
</dbReference>
<accession>A0A6N6VMN4</accession>
<dbReference type="PANTHER" id="PTHR30055:SF234">
    <property type="entry name" value="HTH-TYPE TRANSCRIPTIONAL REGULATOR BETI"/>
    <property type="match status" value="1"/>
</dbReference>